<reference evidence="3 6" key="2">
    <citation type="submission" date="2020-08" db="EMBL/GenBank/DDBJ databases">
        <title>Sequencing the genomes of 1000 actinobacteria strains.</title>
        <authorList>
            <person name="Klenk H.-P."/>
        </authorList>
    </citation>
    <scope>NUCLEOTIDE SEQUENCE [LARGE SCALE GENOMIC DNA]</scope>
    <source>
        <strain evidence="3 6">DSM 16678</strain>
    </source>
</reference>
<feature type="region of interest" description="Disordered" evidence="1">
    <location>
        <begin position="484"/>
        <end position="514"/>
    </location>
</feature>
<feature type="domain" description="HNH nuclease" evidence="2">
    <location>
        <begin position="408"/>
        <end position="460"/>
    </location>
</feature>
<name>A0A323VCR6_9ACTN</name>
<dbReference type="OrthoDB" id="5197219at2"/>
<comment type="caution">
    <text evidence="4">The sequence shown here is derived from an EMBL/GenBank/DDBJ whole genome shotgun (WGS) entry which is preliminary data.</text>
</comment>
<dbReference type="RefSeq" id="WP_110552588.1">
    <property type="nucleotide sequence ID" value="NZ_JACIBU010000001.1"/>
</dbReference>
<dbReference type="EMBL" id="JACIBU010000001">
    <property type="protein sequence ID" value="MBB3675112.1"/>
    <property type="molecule type" value="Genomic_DNA"/>
</dbReference>
<keyword evidence="5" id="KW-1185">Reference proteome</keyword>
<dbReference type="Proteomes" id="UP000247602">
    <property type="component" value="Unassembled WGS sequence"/>
</dbReference>
<accession>A0A323VCR6</accession>
<dbReference type="EMBL" id="QKNV01000122">
    <property type="protein sequence ID" value="PZA21016.1"/>
    <property type="molecule type" value="Genomic_DNA"/>
</dbReference>
<keyword evidence="4" id="KW-0255">Endonuclease</keyword>
<evidence type="ECO:0000259" key="2">
    <source>
        <dbReference type="SMART" id="SM00507"/>
    </source>
</evidence>
<dbReference type="Proteomes" id="UP000580718">
    <property type="component" value="Unassembled WGS sequence"/>
</dbReference>
<protein>
    <submittedName>
        <fullName evidence="4">HNH endonuclease</fullName>
    </submittedName>
</protein>
<gene>
    <name evidence="4" type="ORF">DMO24_12480</name>
    <name evidence="3" type="ORF">FHX36_000847</name>
</gene>
<dbReference type="Gene3D" id="1.10.30.50">
    <property type="match status" value="1"/>
</dbReference>
<reference evidence="4 5" key="1">
    <citation type="submission" date="2018-06" db="EMBL/GenBank/DDBJ databases">
        <title>Draft genome sequence of Modestobacter versicolor CP153-2.</title>
        <authorList>
            <person name="Gundlapally S.R."/>
        </authorList>
    </citation>
    <scope>NUCLEOTIDE SEQUENCE [LARGE SCALE GENOMIC DNA]</scope>
    <source>
        <strain evidence="4 5">CP153-2</strain>
    </source>
</reference>
<dbReference type="AlphaFoldDB" id="A0A323VCR6"/>
<sequence length="514" mass="54486">MFEAAGYGVALTIAPVLESPEPVPSPATSGVSRRRSRLTDVLDPAGFDDAAWAREMSAVSVGAAKLAAYEAALVASMAARRPAQTDLTADQPGHRVEGWTAERVPVGVSEFFADELALVKGISRTAATVLAERSLVLVHELPSTWGALADGLIDPPRATAIVKALGGQSVEAGGAVEPAVVAEVEARALAWARAGETPCRLQDRVVAALIAVDEAAADRRRKRAERAADVTVRSLPDGMAEFTATLPAAVAAACRETLDCYARMAKADGDARPIGQLRAQVLADLVLRPWDTSREPVTAHLTLLAPLPDQPGDTDAASVDGTPITARQLRDLLERLDALCPGGLQAPTGGSLGIDLTDPVTGALRATVTRRELERLARRGCMDHPDDECGCAVLDRPPPVDRYTPSPAQRRFLAARDRSCRHPGCRRPARWTDADHVVAHADGGPTDCSNLCSLCRRHHRLKTHAPGWRFVMDDDGTLHVITPSGVTRTTRPPGMHQPLITSGASPGADDPPPF</sequence>
<dbReference type="CDD" id="cd00085">
    <property type="entry name" value="HNHc"/>
    <property type="match status" value="1"/>
</dbReference>
<evidence type="ECO:0000256" key="1">
    <source>
        <dbReference type="SAM" id="MobiDB-lite"/>
    </source>
</evidence>
<dbReference type="SMART" id="SM00507">
    <property type="entry name" value="HNHc"/>
    <property type="match status" value="1"/>
</dbReference>
<proteinExistence type="predicted"/>
<keyword evidence="4" id="KW-0378">Hydrolase</keyword>
<keyword evidence="4" id="KW-0540">Nuclease</keyword>
<evidence type="ECO:0000313" key="6">
    <source>
        <dbReference type="Proteomes" id="UP000580718"/>
    </source>
</evidence>
<organism evidence="4 5">
    <name type="scientific">Modestobacter versicolor</name>
    <dbReference type="NCBI Taxonomy" id="429133"/>
    <lineage>
        <taxon>Bacteria</taxon>
        <taxon>Bacillati</taxon>
        <taxon>Actinomycetota</taxon>
        <taxon>Actinomycetes</taxon>
        <taxon>Geodermatophilales</taxon>
        <taxon>Geodermatophilaceae</taxon>
        <taxon>Modestobacter</taxon>
    </lineage>
</organism>
<evidence type="ECO:0000313" key="3">
    <source>
        <dbReference type="EMBL" id="MBB3675112.1"/>
    </source>
</evidence>
<evidence type="ECO:0000313" key="5">
    <source>
        <dbReference type="Proteomes" id="UP000247602"/>
    </source>
</evidence>
<dbReference type="InterPro" id="IPR003615">
    <property type="entry name" value="HNH_nuc"/>
</dbReference>
<dbReference type="GO" id="GO:0004519">
    <property type="term" value="F:endonuclease activity"/>
    <property type="evidence" value="ECO:0007669"/>
    <property type="project" value="UniProtKB-KW"/>
</dbReference>
<evidence type="ECO:0000313" key="4">
    <source>
        <dbReference type="EMBL" id="PZA21016.1"/>
    </source>
</evidence>